<organism evidence="2">
    <name type="scientific">Chromera velia CCMP2878</name>
    <dbReference type="NCBI Taxonomy" id="1169474"/>
    <lineage>
        <taxon>Eukaryota</taxon>
        <taxon>Sar</taxon>
        <taxon>Alveolata</taxon>
        <taxon>Colpodellida</taxon>
        <taxon>Chromeraceae</taxon>
        <taxon>Chromera</taxon>
    </lineage>
</organism>
<sequence length="216" mass="24146">MPCTSLVSPGSVGSGGELSDRPTIWALSYPWHSPEHPDPSGLTGLSFVKFLIDYYMRCAGGPRLRGGENDPASVMQEIHESIFQKLHGSVRGAVFALSELRGGWGKRERRDGERDEDEWMEPFWEFQERGGDGEGEGDGEEEGEGDKREEAEGGEEAATAEGAGEGAEKEEKTAPLRPSAWRKDFVHFPLLFWDFLSLHQRTAERERTSEEDQLFK</sequence>
<proteinExistence type="predicted"/>
<evidence type="ECO:0000313" key="2">
    <source>
        <dbReference type="EMBL" id="CUC09285.1"/>
    </source>
</evidence>
<evidence type="ECO:0000256" key="1">
    <source>
        <dbReference type="SAM" id="MobiDB-lite"/>
    </source>
</evidence>
<dbReference type="AlphaFoldDB" id="A0A0K6S723"/>
<name>A0A0K6S723_9ALVE</name>
<reference evidence="2" key="1">
    <citation type="submission" date="2014-11" db="EMBL/GenBank/DDBJ databases">
        <title>Molecular phylogeny of cliff fern family Woodsiaceae with morphological implications.</title>
        <authorList>
            <person name="Shao Y.-Z."/>
            <person name="Wei R."/>
            <person name="Zhang X.-C."/>
        </authorList>
    </citation>
    <scope>NUCLEOTIDE SEQUENCE</scope>
</reference>
<dbReference type="EMBL" id="CDMZ01000515">
    <property type="protein sequence ID" value="CUC09285.1"/>
    <property type="molecule type" value="Genomic_DNA"/>
</dbReference>
<gene>
    <name evidence="2" type="ORF">Cvel_18000.t2</name>
</gene>
<feature type="region of interest" description="Disordered" evidence="1">
    <location>
        <begin position="105"/>
        <end position="178"/>
    </location>
</feature>
<dbReference type="VEuPathDB" id="CryptoDB:Cvel_18000"/>
<accession>A0A0K6S723</accession>
<feature type="compositionally biased region" description="Acidic residues" evidence="1">
    <location>
        <begin position="133"/>
        <end position="144"/>
    </location>
</feature>
<protein>
    <submittedName>
        <fullName evidence="2">Uncharacterized protein</fullName>
    </submittedName>
</protein>